<reference evidence="1 2" key="1">
    <citation type="journal article" date="2015" name="Stand. Genomic Sci.">
        <title>Genomic Encyclopedia of Bacterial and Archaeal Type Strains, Phase III: the genomes of soil and plant-associated and newly described type strains.</title>
        <authorList>
            <person name="Whitman W.B."/>
            <person name="Woyke T."/>
            <person name="Klenk H.P."/>
            <person name="Zhou Y."/>
            <person name="Lilburn T.G."/>
            <person name="Beck B.J."/>
            <person name="De Vos P."/>
            <person name="Vandamme P."/>
            <person name="Eisen J.A."/>
            <person name="Garrity G."/>
            <person name="Hugenholtz P."/>
            <person name="Kyrpides N.C."/>
        </authorList>
    </citation>
    <scope>NUCLEOTIDE SEQUENCE [LARGE SCALE GENOMIC DNA]</scope>
    <source>
        <strain evidence="1 2">CV53</strain>
    </source>
</reference>
<evidence type="ECO:0000313" key="2">
    <source>
        <dbReference type="Proteomes" id="UP000295689"/>
    </source>
</evidence>
<protein>
    <submittedName>
        <fullName evidence="1">Uncharacterized protein</fullName>
    </submittedName>
</protein>
<comment type="caution">
    <text evidence="1">The sequence shown here is derived from an EMBL/GenBank/DDBJ whole genome shotgun (WGS) entry which is preliminary data.</text>
</comment>
<organism evidence="1 2">
    <name type="scientific">Mesobacillus foraminis</name>
    <dbReference type="NCBI Taxonomy" id="279826"/>
    <lineage>
        <taxon>Bacteria</taxon>
        <taxon>Bacillati</taxon>
        <taxon>Bacillota</taxon>
        <taxon>Bacilli</taxon>
        <taxon>Bacillales</taxon>
        <taxon>Bacillaceae</taxon>
        <taxon>Mesobacillus</taxon>
    </lineage>
</organism>
<sequence length="82" mass="9729">MYANTSGTIIVRGKPDWEKIEVGRTYFTVITWYSMPEVTQVFEEETFLEQWELKFPTPLSIPLERIAQFTTNFDCNMRFPLV</sequence>
<dbReference type="EMBL" id="SLVV01000016">
    <property type="protein sequence ID" value="TCN19762.1"/>
    <property type="molecule type" value="Genomic_DNA"/>
</dbReference>
<dbReference type="AlphaFoldDB" id="A0A4R2B2I8"/>
<gene>
    <name evidence="1" type="ORF">EV146_11667</name>
</gene>
<dbReference type="RefSeq" id="WP_181215974.1">
    <property type="nucleotide sequence ID" value="NZ_JABUHM010000017.1"/>
</dbReference>
<evidence type="ECO:0000313" key="1">
    <source>
        <dbReference type="EMBL" id="TCN19762.1"/>
    </source>
</evidence>
<accession>A0A4R2B2I8</accession>
<keyword evidence="2" id="KW-1185">Reference proteome</keyword>
<name>A0A4R2B2I8_9BACI</name>
<proteinExistence type="predicted"/>
<dbReference type="Proteomes" id="UP000295689">
    <property type="component" value="Unassembled WGS sequence"/>
</dbReference>